<protein>
    <submittedName>
        <fullName evidence="1">Uncharacterized protein</fullName>
    </submittedName>
</protein>
<reference evidence="1" key="1">
    <citation type="submission" date="2021-12" db="EMBL/GenBank/DDBJ databases">
        <authorList>
            <person name="King R."/>
        </authorList>
    </citation>
    <scope>NUCLEOTIDE SEQUENCE</scope>
</reference>
<evidence type="ECO:0000313" key="1">
    <source>
        <dbReference type="EMBL" id="CAH0385743.1"/>
    </source>
</evidence>
<feature type="non-terminal residue" evidence="1">
    <location>
        <position position="106"/>
    </location>
</feature>
<dbReference type="Proteomes" id="UP001152759">
    <property type="component" value="Chromosome 2"/>
</dbReference>
<dbReference type="EMBL" id="OU963863">
    <property type="protein sequence ID" value="CAH0385743.1"/>
    <property type="molecule type" value="Genomic_DNA"/>
</dbReference>
<gene>
    <name evidence="1" type="ORF">BEMITA_LOCUS4937</name>
</gene>
<sequence>MQYILAPTRLHEFFTHCAKDNAVAAVSSGRRESIAPTRLHEYFTHCVKNSACSSGRPETHSACKTVGILHALRQTQCGERRAAAEVKIIKSHLCLFFHNFFGSFFI</sequence>
<dbReference type="AlphaFoldDB" id="A0A9P0A7U5"/>
<evidence type="ECO:0000313" key="2">
    <source>
        <dbReference type="Proteomes" id="UP001152759"/>
    </source>
</evidence>
<name>A0A9P0A7U5_BEMTA</name>
<organism evidence="1 2">
    <name type="scientific">Bemisia tabaci</name>
    <name type="common">Sweetpotato whitefly</name>
    <name type="synonym">Aleurodes tabaci</name>
    <dbReference type="NCBI Taxonomy" id="7038"/>
    <lineage>
        <taxon>Eukaryota</taxon>
        <taxon>Metazoa</taxon>
        <taxon>Ecdysozoa</taxon>
        <taxon>Arthropoda</taxon>
        <taxon>Hexapoda</taxon>
        <taxon>Insecta</taxon>
        <taxon>Pterygota</taxon>
        <taxon>Neoptera</taxon>
        <taxon>Paraneoptera</taxon>
        <taxon>Hemiptera</taxon>
        <taxon>Sternorrhyncha</taxon>
        <taxon>Aleyrodoidea</taxon>
        <taxon>Aleyrodidae</taxon>
        <taxon>Aleyrodinae</taxon>
        <taxon>Bemisia</taxon>
    </lineage>
</organism>
<accession>A0A9P0A7U5</accession>
<keyword evidence="2" id="KW-1185">Reference proteome</keyword>
<proteinExistence type="predicted"/>